<dbReference type="EMBL" id="FQYQ01000004">
    <property type="protein sequence ID" value="SHI70053.1"/>
    <property type="molecule type" value="Genomic_DNA"/>
</dbReference>
<dbReference type="InterPro" id="IPR029063">
    <property type="entry name" value="SAM-dependent_MTases_sf"/>
</dbReference>
<evidence type="ECO:0000313" key="2">
    <source>
        <dbReference type="EMBL" id="SHI70053.1"/>
    </source>
</evidence>
<dbReference type="Gene3D" id="3.40.50.720">
    <property type="entry name" value="NAD(P)-binding Rossmann-like Domain"/>
    <property type="match status" value="1"/>
</dbReference>
<dbReference type="GO" id="GO:0008757">
    <property type="term" value="F:S-adenosylmethionine-dependent methyltransferase activity"/>
    <property type="evidence" value="ECO:0007669"/>
    <property type="project" value="InterPro"/>
</dbReference>
<evidence type="ECO:0000313" key="3">
    <source>
        <dbReference type="Proteomes" id="UP000184185"/>
    </source>
</evidence>
<proteinExistence type="predicted"/>
<protein>
    <submittedName>
        <fullName evidence="2">Methyltransferase domain-containing protein</fullName>
    </submittedName>
</protein>
<dbReference type="RefSeq" id="WP_072913324.1">
    <property type="nucleotide sequence ID" value="NZ_FQYQ01000004.1"/>
</dbReference>
<reference evidence="2 3" key="1">
    <citation type="submission" date="2016-11" db="EMBL/GenBank/DDBJ databases">
        <authorList>
            <person name="Jaros S."/>
            <person name="Januszkiewicz K."/>
            <person name="Wedrychowicz H."/>
        </authorList>
    </citation>
    <scope>NUCLEOTIDE SEQUENCE [LARGE SCALE GENOMIC DNA]</scope>
    <source>
        <strain evidence="2 3">DSM 14809</strain>
    </source>
</reference>
<name>A0A1M6D9Y3_PSEXY</name>
<accession>A0A1M6D9Y3</accession>
<dbReference type="Pfam" id="PF08241">
    <property type="entry name" value="Methyltransf_11"/>
    <property type="match status" value="1"/>
</dbReference>
<gene>
    <name evidence="2" type="ORF">SAMN02745725_00904</name>
</gene>
<dbReference type="Proteomes" id="UP000184185">
    <property type="component" value="Unassembled WGS sequence"/>
</dbReference>
<feature type="domain" description="Methyltransferase type 11" evidence="1">
    <location>
        <begin position="138"/>
        <end position="229"/>
    </location>
</feature>
<dbReference type="AlphaFoldDB" id="A0A1M6D9Y3"/>
<evidence type="ECO:0000259" key="1">
    <source>
        <dbReference type="Pfam" id="PF08241"/>
    </source>
</evidence>
<keyword evidence="2" id="KW-0489">Methyltransferase</keyword>
<dbReference type="GO" id="GO:0032259">
    <property type="term" value="P:methylation"/>
    <property type="evidence" value="ECO:0007669"/>
    <property type="project" value="UniProtKB-KW"/>
</dbReference>
<organism evidence="2 3">
    <name type="scientific">Pseudobutyrivibrio xylanivorans DSM 14809</name>
    <dbReference type="NCBI Taxonomy" id="1123012"/>
    <lineage>
        <taxon>Bacteria</taxon>
        <taxon>Bacillati</taxon>
        <taxon>Bacillota</taxon>
        <taxon>Clostridia</taxon>
        <taxon>Lachnospirales</taxon>
        <taxon>Lachnospiraceae</taxon>
        <taxon>Pseudobutyrivibrio</taxon>
    </lineage>
</organism>
<sequence>MEKILFGAGEVGRELLRNGTISPVAYFCDNKKSGEVIDGVEVISFEQLKKIHFNYEVIIAVRNRKVRQEIKELLANNKIGYRELDELDEVKYAGELGYWEDVYNRENHSFKNEFYKRLMLGIAEEKNDRFLSEKVVCDFGCGPRGSLTWMKSPAVKIGVDVLVPKYFEHFGETMINHEMIYVTSTEKYIPLPDEFVDCLLTINSLDHVRNLEIISSELNRILKKGGRLLASFNLFEPVTECEPQTLTEEIINEVLLKNFEIETYRIAERDEKETYKNLIDKNLLEKANKDCPCILWVSAVKKD</sequence>
<dbReference type="InterPro" id="IPR013216">
    <property type="entry name" value="Methyltransf_11"/>
</dbReference>
<dbReference type="OrthoDB" id="4697647at2"/>
<keyword evidence="3" id="KW-1185">Reference proteome</keyword>
<dbReference type="Gene3D" id="3.40.50.150">
    <property type="entry name" value="Vaccinia Virus protein VP39"/>
    <property type="match status" value="1"/>
</dbReference>
<keyword evidence="2" id="KW-0808">Transferase</keyword>
<dbReference type="SUPFAM" id="SSF53335">
    <property type="entry name" value="S-adenosyl-L-methionine-dependent methyltransferases"/>
    <property type="match status" value="1"/>
</dbReference>